<protein>
    <submittedName>
        <fullName evidence="13">Putative ADP-ribosylation factor GTPase-activating protein AGD13</fullName>
    </submittedName>
</protein>
<evidence type="ECO:0000256" key="9">
    <source>
        <dbReference type="ARBA" id="ARBA00023136"/>
    </source>
</evidence>
<dbReference type="GO" id="GO:0005096">
    <property type="term" value="F:GTPase activator activity"/>
    <property type="evidence" value="ECO:0007669"/>
    <property type="project" value="UniProtKB-KW"/>
</dbReference>
<evidence type="ECO:0000256" key="5">
    <source>
        <dbReference type="ARBA" id="ARBA00022682"/>
    </source>
</evidence>
<name>A0A2H9ZTK9_9ASPA</name>
<organism evidence="13 14">
    <name type="scientific">Apostasia shenzhenica</name>
    <dbReference type="NCBI Taxonomy" id="1088818"/>
    <lineage>
        <taxon>Eukaryota</taxon>
        <taxon>Viridiplantae</taxon>
        <taxon>Streptophyta</taxon>
        <taxon>Embryophyta</taxon>
        <taxon>Tracheophyta</taxon>
        <taxon>Spermatophyta</taxon>
        <taxon>Magnoliopsida</taxon>
        <taxon>Liliopsida</taxon>
        <taxon>Asparagales</taxon>
        <taxon>Orchidaceae</taxon>
        <taxon>Apostasioideae</taxon>
        <taxon>Apostasia</taxon>
    </lineage>
</organism>
<evidence type="ECO:0000259" key="12">
    <source>
        <dbReference type="PROSITE" id="PS50004"/>
    </source>
</evidence>
<dbReference type="GO" id="GO:0046872">
    <property type="term" value="F:metal ion binding"/>
    <property type="evidence" value="ECO:0007669"/>
    <property type="project" value="UniProtKB-KW"/>
</dbReference>
<dbReference type="PANTHER" id="PTHR45933:SF5">
    <property type="entry name" value="PROTEIN C2-DOMAIN ABA-RELATED 4"/>
    <property type="match status" value="1"/>
</dbReference>
<dbReference type="PANTHER" id="PTHR45933">
    <property type="entry name" value="PROTEIN C2-DOMAIN ABA-RELATED 4"/>
    <property type="match status" value="1"/>
</dbReference>
<evidence type="ECO:0000313" key="13">
    <source>
        <dbReference type="EMBL" id="PKA46625.1"/>
    </source>
</evidence>
<keyword evidence="3" id="KW-0343">GTPase activation</keyword>
<evidence type="ECO:0000313" key="14">
    <source>
        <dbReference type="Proteomes" id="UP000236161"/>
    </source>
</evidence>
<evidence type="ECO:0000256" key="7">
    <source>
        <dbReference type="ARBA" id="ARBA00022837"/>
    </source>
</evidence>
<dbReference type="OrthoDB" id="73919at2759"/>
<keyword evidence="10" id="KW-0539">Nucleus</keyword>
<evidence type="ECO:0000256" key="4">
    <source>
        <dbReference type="ARBA" id="ARBA00022475"/>
    </source>
</evidence>
<gene>
    <name evidence="13" type="primary">AGD13</name>
    <name evidence="13" type="ORF">AXF42_Ash019366</name>
</gene>
<evidence type="ECO:0000256" key="8">
    <source>
        <dbReference type="ARBA" id="ARBA00023121"/>
    </source>
</evidence>
<feature type="domain" description="C2" evidence="12">
    <location>
        <begin position="1"/>
        <end position="103"/>
    </location>
</feature>
<dbReference type="GO" id="GO:0005886">
    <property type="term" value="C:plasma membrane"/>
    <property type="evidence" value="ECO:0007669"/>
    <property type="project" value="UniProtKB-SubCell"/>
</dbReference>
<proteinExistence type="inferred from homology"/>
<keyword evidence="4" id="KW-1003">Cell membrane</keyword>
<dbReference type="InterPro" id="IPR044562">
    <property type="entry name" value="CAR1-11"/>
</dbReference>
<keyword evidence="9" id="KW-0472">Membrane</keyword>
<keyword evidence="14" id="KW-1185">Reference proteome</keyword>
<evidence type="ECO:0000256" key="6">
    <source>
        <dbReference type="ARBA" id="ARBA00022723"/>
    </source>
</evidence>
<keyword evidence="5" id="KW-0938">Abscisic acid signaling pathway</keyword>
<dbReference type="InterPro" id="IPR000008">
    <property type="entry name" value="C2_dom"/>
</dbReference>
<dbReference type="GO" id="GO:0009738">
    <property type="term" value="P:abscisic acid-activated signaling pathway"/>
    <property type="evidence" value="ECO:0007669"/>
    <property type="project" value="UniProtKB-KW"/>
</dbReference>
<reference evidence="13 14" key="1">
    <citation type="journal article" date="2017" name="Nature">
        <title>The Apostasia genome and the evolution of orchids.</title>
        <authorList>
            <person name="Zhang G.Q."/>
            <person name="Liu K.W."/>
            <person name="Li Z."/>
            <person name="Lohaus R."/>
            <person name="Hsiao Y.Y."/>
            <person name="Niu S.C."/>
            <person name="Wang J.Y."/>
            <person name="Lin Y.C."/>
            <person name="Xu Q."/>
            <person name="Chen L.J."/>
            <person name="Yoshida K."/>
            <person name="Fujiwara S."/>
            <person name="Wang Z.W."/>
            <person name="Zhang Y.Q."/>
            <person name="Mitsuda N."/>
            <person name="Wang M."/>
            <person name="Liu G.H."/>
            <person name="Pecoraro L."/>
            <person name="Huang H.X."/>
            <person name="Xiao X.J."/>
            <person name="Lin M."/>
            <person name="Wu X.Y."/>
            <person name="Wu W.L."/>
            <person name="Chen Y.Y."/>
            <person name="Chang S.B."/>
            <person name="Sakamoto S."/>
            <person name="Ohme-Takagi M."/>
            <person name="Yagi M."/>
            <person name="Zeng S.J."/>
            <person name="Shen C.Y."/>
            <person name="Yeh C.M."/>
            <person name="Luo Y.B."/>
            <person name="Tsai W.C."/>
            <person name="Van de Peer Y."/>
            <person name="Liu Z.J."/>
        </authorList>
    </citation>
    <scope>NUCLEOTIDE SEQUENCE [LARGE SCALE GENOMIC DNA]</scope>
    <source>
        <strain evidence="14">cv. Shenzhen</strain>
        <tissue evidence="13">Stem</tissue>
    </source>
</reference>
<evidence type="ECO:0000256" key="2">
    <source>
        <dbReference type="ARBA" id="ARBA00004236"/>
    </source>
</evidence>
<accession>A0A2H9ZTK9</accession>
<dbReference type="InterPro" id="IPR035892">
    <property type="entry name" value="C2_domain_sf"/>
</dbReference>
<dbReference type="GO" id="GO:0005634">
    <property type="term" value="C:nucleus"/>
    <property type="evidence" value="ECO:0007669"/>
    <property type="project" value="UniProtKB-SubCell"/>
</dbReference>
<keyword evidence="8" id="KW-0446">Lipid-binding</keyword>
<evidence type="ECO:0000256" key="10">
    <source>
        <dbReference type="ARBA" id="ARBA00023242"/>
    </source>
</evidence>
<keyword evidence="6" id="KW-0479">Metal-binding</keyword>
<dbReference type="Gene3D" id="2.60.40.150">
    <property type="entry name" value="C2 domain"/>
    <property type="match status" value="1"/>
</dbReference>
<comment type="subcellular location">
    <subcellularLocation>
        <location evidence="2">Cell membrane</location>
    </subcellularLocation>
    <subcellularLocation>
        <location evidence="1">Nucleus</location>
    </subcellularLocation>
</comment>
<dbReference type="AlphaFoldDB" id="A0A2H9ZTK9"/>
<sequence>MDRVLGLLRLRVLRGVNLAIRDFYSSDPYVIVRMGKQKLKTRVIKKNVNPEWNEELTLIVEDPALPVKLEVYDRDRFSFDDPMGEAEFDIQPYFEAVQMDFKGLPDGIIIRKLLPNRQNCFAEGSDIRWVNGKVSQEMILRLKNVECGEIQLQLHWISIPSSTSFEVSVSSSKQQVDPVL</sequence>
<keyword evidence="7" id="KW-0106">Calcium</keyword>
<dbReference type="GO" id="GO:0008289">
    <property type="term" value="F:lipid binding"/>
    <property type="evidence" value="ECO:0007669"/>
    <property type="project" value="UniProtKB-KW"/>
</dbReference>
<evidence type="ECO:0000256" key="3">
    <source>
        <dbReference type="ARBA" id="ARBA00022468"/>
    </source>
</evidence>
<dbReference type="Proteomes" id="UP000236161">
    <property type="component" value="Unassembled WGS sequence"/>
</dbReference>
<dbReference type="CDD" id="cd04038">
    <property type="entry name" value="C2_ArfGAP"/>
    <property type="match status" value="1"/>
</dbReference>
<dbReference type="EMBL" id="KZ454129">
    <property type="protein sequence ID" value="PKA46625.1"/>
    <property type="molecule type" value="Genomic_DNA"/>
</dbReference>
<evidence type="ECO:0000256" key="11">
    <source>
        <dbReference type="ARBA" id="ARBA00024037"/>
    </source>
</evidence>
<dbReference type="PROSITE" id="PS50004">
    <property type="entry name" value="C2"/>
    <property type="match status" value="1"/>
</dbReference>
<dbReference type="SMART" id="SM00239">
    <property type="entry name" value="C2"/>
    <property type="match status" value="1"/>
</dbReference>
<dbReference type="Pfam" id="PF00168">
    <property type="entry name" value="C2"/>
    <property type="match status" value="1"/>
</dbReference>
<comment type="similarity">
    <text evidence="11">Belongs to the plant CAR protein family.</text>
</comment>
<evidence type="ECO:0000256" key="1">
    <source>
        <dbReference type="ARBA" id="ARBA00004123"/>
    </source>
</evidence>
<dbReference type="SUPFAM" id="SSF49562">
    <property type="entry name" value="C2 domain (Calcium/lipid-binding domain, CaLB)"/>
    <property type="match status" value="1"/>
</dbReference>